<dbReference type="Gene3D" id="3.40.50.1820">
    <property type="entry name" value="alpha/beta hydrolase"/>
    <property type="match status" value="1"/>
</dbReference>
<dbReference type="InterPro" id="IPR029058">
    <property type="entry name" value="AB_hydrolase_fold"/>
</dbReference>
<evidence type="ECO:0000256" key="2">
    <source>
        <dbReference type="ARBA" id="ARBA00022801"/>
    </source>
</evidence>
<evidence type="ECO:0000256" key="3">
    <source>
        <dbReference type="SAM" id="SignalP"/>
    </source>
</evidence>
<dbReference type="SUPFAM" id="SSF53474">
    <property type="entry name" value="alpha/beta-Hydrolases"/>
    <property type="match status" value="1"/>
</dbReference>
<dbReference type="KEGG" id="dpf:ON006_27715"/>
<keyword evidence="3" id="KW-0732">Signal</keyword>
<dbReference type="EMBL" id="CP112998">
    <property type="protein sequence ID" value="WAC11505.1"/>
    <property type="molecule type" value="Genomic_DNA"/>
</dbReference>
<dbReference type="PANTHER" id="PTHR40841">
    <property type="entry name" value="SIDEROPHORE TRIACETYLFUSARININE C ESTERASE"/>
    <property type="match status" value="1"/>
</dbReference>
<feature type="chain" id="PRO_5038475231" evidence="3">
    <location>
        <begin position="19"/>
        <end position="413"/>
    </location>
</feature>
<dbReference type="InterPro" id="IPR000801">
    <property type="entry name" value="Esterase-like"/>
</dbReference>
<name>A0A9E8SJL9_9BACT</name>
<gene>
    <name evidence="4" type="ORF">ON006_27715</name>
</gene>
<proteinExistence type="inferred from homology"/>
<accession>A0A9E8SJL9</accession>
<dbReference type="AlphaFoldDB" id="A0A9E8SJL9"/>
<evidence type="ECO:0000256" key="1">
    <source>
        <dbReference type="ARBA" id="ARBA00005622"/>
    </source>
</evidence>
<organism evidence="4 5">
    <name type="scientific">Dyadobacter pollutisoli</name>
    <dbReference type="NCBI Taxonomy" id="2910158"/>
    <lineage>
        <taxon>Bacteria</taxon>
        <taxon>Pseudomonadati</taxon>
        <taxon>Bacteroidota</taxon>
        <taxon>Cytophagia</taxon>
        <taxon>Cytophagales</taxon>
        <taxon>Spirosomataceae</taxon>
        <taxon>Dyadobacter</taxon>
    </lineage>
</organism>
<feature type="signal peptide" evidence="3">
    <location>
        <begin position="1"/>
        <end position="18"/>
    </location>
</feature>
<comment type="similarity">
    <text evidence="1">Belongs to the esterase D family.</text>
</comment>
<evidence type="ECO:0000313" key="5">
    <source>
        <dbReference type="Proteomes" id="UP001164653"/>
    </source>
</evidence>
<dbReference type="PANTHER" id="PTHR40841:SF2">
    <property type="entry name" value="SIDEROPHORE-DEGRADING ESTERASE (EUROFUNG)"/>
    <property type="match status" value="1"/>
</dbReference>
<reference evidence="4" key="1">
    <citation type="submission" date="2022-11" db="EMBL/GenBank/DDBJ databases">
        <title>Dyadobacter pollutisoli sp. nov., isolated from plastic dumped soil.</title>
        <authorList>
            <person name="Kim J.M."/>
            <person name="Kim K.R."/>
            <person name="Lee J.K."/>
            <person name="Hao L."/>
            <person name="Jeon C.O."/>
        </authorList>
    </citation>
    <scope>NUCLEOTIDE SEQUENCE</scope>
    <source>
        <strain evidence="4">U1</strain>
    </source>
</reference>
<keyword evidence="5" id="KW-1185">Reference proteome</keyword>
<sequence>MKTLLLALSLALSFWASAQDKNTISIGKIDSIQSKILGENRKVWVHVPNGGVDGLYGKTRYPVVYLLDGEGHFASVVGMIQQLSSVNGNDICPEMIVVGIPNTDRTRDLTPTHISSDPPFMDTTFSKKTGGGTNFLSFIQKELIPHIDSLYPTQPYKMLIGHSFGGLAVMNSLINRPKLFNSYICIDPSMWYDHMNFLKTTKKALSGQKFSGTSLYLGIANTMSEGMTLAKLSKDTTAMNGHIRSIFELDKHAKANPQNGLRYKSKYYPDDTHSSAPLITEYDALRFIFDYYPLKLTDKDFDDSTVALADKYLKHYAFVSNQMGYKVAPPESAINAMGYQALGSKHFKKAESLFKLNVANYPGSGNVYDSYGDYFVAKKDKINAIAQFEKALSVADNADTRKKLEELRKSTAK</sequence>
<dbReference type="Pfam" id="PF00756">
    <property type="entry name" value="Esterase"/>
    <property type="match status" value="1"/>
</dbReference>
<dbReference type="RefSeq" id="WP_244821436.1">
    <property type="nucleotide sequence ID" value="NZ_CP112998.1"/>
</dbReference>
<dbReference type="InterPro" id="IPR052558">
    <property type="entry name" value="Siderophore_Hydrolase_D"/>
</dbReference>
<dbReference type="GO" id="GO:0016788">
    <property type="term" value="F:hydrolase activity, acting on ester bonds"/>
    <property type="evidence" value="ECO:0007669"/>
    <property type="project" value="TreeGrafter"/>
</dbReference>
<protein>
    <submittedName>
        <fullName evidence="4">Alpha/beta hydrolase-fold protein</fullName>
    </submittedName>
</protein>
<evidence type="ECO:0000313" key="4">
    <source>
        <dbReference type="EMBL" id="WAC11505.1"/>
    </source>
</evidence>
<keyword evidence="2 4" id="KW-0378">Hydrolase</keyword>
<dbReference type="Proteomes" id="UP001164653">
    <property type="component" value="Chromosome"/>
</dbReference>